<dbReference type="InterPro" id="IPR007138">
    <property type="entry name" value="ABM_dom"/>
</dbReference>
<dbReference type="GO" id="GO:0004497">
    <property type="term" value="F:monooxygenase activity"/>
    <property type="evidence" value="ECO:0007669"/>
    <property type="project" value="UniProtKB-KW"/>
</dbReference>
<name>A0ABW3NJL8_9BACI</name>
<keyword evidence="3" id="KW-0560">Oxidoreductase</keyword>
<evidence type="ECO:0000259" key="2">
    <source>
        <dbReference type="PROSITE" id="PS51725"/>
    </source>
</evidence>
<comment type="caution">
    <text evidence="3">The sequence shown here is derived from an EMBL/GenBank/DDBJ whole genome shotgun (WGS) entry which is preliminary data.</text>
</comment>
<dbReference type="InterPro" id="IPR011008">
    <property type="entry name" value="Dimeric_a/b-barrel"/>
</dbReference>
<keyword evidence="3" id="KW-0503">Monooxygenase</keyword>
<dbReference type="RefSeq" id="WP_379593419.1">
    <property type="nucleotide sequence ID" value="NZ_JBHTKK010000021.1"/>
</dbReference>
<evidence type="ECO:0000313" key="3">
    <source>
        <dbReference type="EMBL" id="MFD1067318.1"/>
    </source>
</evidence>
<dbReference type="Pfam" id="PF03992">
    <property type="entry name" value="ABM"/>
    <property type="match status" value="1"/>
</dbReference>
<sequence length="107" mass="12405">MMIKVVNTLRIQKGKVNEVAELFKSAKSVHTFNGFVFMEVLIKEGTEEYDELQVCTTWEDHASFEVWRESRETRKAHESQDKKGKEDSPILGSEISTFEVFVQHRPA</sequence>
<evidence type="ECO:0000256" key="1">
    <source>
        <dbReference type="SAM" id="MobiDB-lite"/>
    </source>
</evidence>
<feature type="domain" description="ABM" evidence="2">
    <location>
        <begin position="3"/>
        <end position="98"/>
    </location>
</feature>
<dbReference type="Proteomes" id="UP001597041">
    <property type="component" value="Unassembled WGS sequence"/>
</dbReference>
<keyword evidence="4" id="KW-1185">Reference proteome</keyword>
<proteinExistence type="predicted"/>
<feature type="compositionally biased region" description="Basic and acidic residues" evidence="1">
    <location>
        <begin position="71"/>
        <end position="88"/>
    </location>
</feature>
<reference evidence="4" key="1">
    <citation type="journal article" date="2019" name="Int. J. Syst. Evol. Microbiol.">
        <title>The Global Catalogue of Microorganisms (GCM) 10K type strain sequencing project: providing services to taxonomists for standard genome sequencing and annotation.</title>
        <authorList>
            <consortium name="The Broad Institute Genomics Platform"/>
            <consortium name="The Broad Institute Genome Sequencing Center for Infectious Disease"/>
            <person name="Wu L."/>
            <person name="Ma J."/>
        </authorList>
    </citation>
    <scope>NUCLEOTIDE SEQUENCE [LARGE SCALE GENOMIC DNA]</scope>
    <source>
        <strain evidence="4">CCUG 56608</strain>
    </source>
</reference>
<dbReference type="Gene3D" id="3.30.70.100">
    <property type="match status" value="1"/>
</dbReference>
<dbReference type="SUPFAM" id="SSF54909">
    <property type="entry name" value="Dimeric alpha+beta barrel"/>
    <property type="match status" value="1"/>
</dbReference>
<dbReference type="PANTHER" id="PTHR34474:SF4">
    <property type="entry name" value="HEME OXYGENASE (STAPHYLOBILIN-PRODUCING) 1"/>
    <property type="match status" value="1"/>
</dbReference>
<dbReference type="InterPro" id="IPR050404">
    <property type="entry name" value="Heme-degrading_MO"/>
</dbReference>
<dbReference type="PANTHER" id="PTHR34474">
    <property type="entry name" value="SIGNAL TRANSDUCTION PROTEIN TRAP"/>
    <property type="match status" value="1"/>
</dbReference>
<gene>
    <name evidence="3" type="ORF">ACFQ19_15030</name>
</gene>
<feature type="region of interest" description="Disordered" evidence="1">
    <location>
        <begin position="71"/>
        <end position="91"/>
    </location>
</feature>
<dbReference type="EMBL" id="JBHTKK010000021">
    <property type="protein sequence ID" value="MFD1067318.1"/>
    <property type="molecule type" value="Genomic_DNA"/>
</dbReference>
<dbReference type="PROSITE" id="PS51725">
    <property type="entry name" value="ABM"/>
    <property type="match status" value="1"/>
</dbReference>
<evidence type="ECO:0000313" key="4">
    <source>
        <dbReference type="Proteomes" id="UP001597041"/>
    </source>
</evidence>
<protein>
    <submittedName>
        <fullName evidence="3">Antibiotic biosynthesis monooxygenase</fullName>
    </submittedName>
</protein>
<accession>A0ABW3NJL8</accession>
<organism evidence="3 4">
    <name type="scientific">Oceanobacillus locisalsi</name>
    <dbReference type="NCBI Taxonomy" id="546107"/>
    <lineage>
        <taxon>Bacteria</taxon>
        <taxon>Bacillati</taxon>
        <taxon>Bacillota</taxon>
        <taxon>Bacilli</taxon>
        <taxon>Bacillales</taxon>
        <taxon>Bacillaceae</taxon>
        <taxon>Oceanobacillus</taxon>
    </lineage>
</organism>